<evidence type="ECO:0000313" key="14">
    <source>
        <dbReference type="Proteomes" id="UP000267464"/>
    </source>
</evidence>
<accession>A0A3N7K419</accession>
<dbReference type="GO" id="GO:0004044">
    <property type="term" value="F:amidophosphoribosyltransferase activity"/>
    <property type="evidence" value="ECO:0007669"/>
    <property type="project" value="UniProtKB-UniRule"/>
</dbReference>
<dbReference type="UniPathway" id="UPA00074">
    <property type="reaction ID" value="UER00124"/>
</dbReference>
<dbReference type="InterPro" id="IPR000836">
    <property type="entry name" value="PRTase_dom"/>
</dbReference>
<keyword evidence="14" id="KW-1185">Reference proteome</keyword>
<keyword evidence="4 7" id="KW-0808">Transferase</keyword>
<comment type="pathway">
    <text evidence="1 7 8">Purine metabolism; IMP biosynthesis via de novo pathway; N(1)-(5-phospho-D-ribosyl)glycinamide from 5-phospho-alpha-D-ribose 1-diphosphate: step 1/2.</text>
</comment>
<dbReference type="SUPFAM" id="SSF53271">
    <property type="entry name" value="PRTase-like"/>
    <property type="match status" value="1"/>
</dbReference>
<dbReference type="HAMAP" id="MF_01931">
    <property type="entry name" value="PurF"/>
    <property type="match status" value="1"/>
</dbReference>
<dbReference type="InterPro" id="IPR005854">
    <property type="entry name" value="PurF"/>
</dbReference>
<comment type="caution">
    <text evidence="7">Lacks conserved residue(s) required for the propagation of feature annotation.</text>
</comment>
<dbReference type="PIRSF" id="PIRSF000485">
    <property type="entry name" value="Amd_phspho_trans"/>
    <property type="match status" value="1"/>
</dbReference>
<comment type="function">
    <text evidence="7">Catalyzes the formation of phosphoribosylamine from phosphoribosylpyrophosphate (PRPP) and glutamine.</text>
</comment>
<proteinExistence type="inferred from homology"/>
<dbReference type="InterPro" id="IPR029057">
    <property type="entry name" value="PRTase-like"/>
</dbReference>
<dbReference type="SUPFAM" id="SSF56235">
    <property type="entry name" value="N-terminal nucleophile aminohydrolases (Ntn hydrolases)"/>
    <property type="match status" value="1"/>
</dbReference>
<dbReference type="InterPro" id="IPR035584">
    <property type="entry name" value="PurF_N"/>
</dbReference>
<sequence>MCGIVGVISRTPVNQLIYDALLLLQHRGQDAAGIVTMQGTKCFMHKARGMVRDVFRTRNMRALPGTVGLGQVRYPTAGNAYNEEEAQPFYVNAPFGIVLVHNGNLTNAHSLKKELFDIDRRHINTESDTEVLINILAHELELAARNLPLTPEEIFKAVSAVHKRIKGSYAVVALIAGYGLLAFRDPYGIRPLCYGQAMGADGNPEVMVASESVALEGTGHKLVRDVAPGEAIFIDLAGQVHAKQCAENPSLNPCMFEFVYLARPDSIMDGVSVYQARLNMGETLAQRLISTMPPNEIDVVIPIPESSRPSAMQLAQKIGKPYREGFVKNRYVGRTFIMPGQGVRKKSVRQKLNAIGVEFKGRNVLLVDDSIVRGTTSKEIVQMARDAGARKVYMASAAPPVRFPNVYGIDMPTKDELIAHNRTMEEIRQFIGADALIYQDVAAMKRVVGQLNTKLNGFEASCFDGVYITGDVSAADFDAIATQRSSQGNDEEEGPGRSRLALQGESDTR</sequence>
<reference evidence="13 14" key="1">
    <citation type="submission" date="2018-08" db="EMBL/GenBank/DDBJ databases">
        <authorList>
            <person name="Khan S.A."/>
            <person name="Jeon C.O."/>
            <person name="Chun B.H."/>
            <person name="Jeong S.E."/>
        </authorList>
    </citation>
    <scope>NUCLEOTIDE SEQUENCE [LARGE SCALE GENOMIC DNA]</scope>
    <source>
        <strain evidence="13 14">S-16</strain>
    </source>
</reference>
<dbReference type="PROSITE" id="PS51278">
    <property type="entry name" value="GATASE_TYPE_2"/>
    <property type="match status" value="1"/>
</dbReference>
<dbReference type="CDD" id="cd00715">
    <property type="entry name" value="GPATase_N"/>
    <property type="match status" value="1"/>
</dbReference>
<dbReference type="EC" id="2.4.2.14" evidence="7"/>
<dbReference type="Gene3D" id="3.60.20.10">
    <property type="entry name" value="Glutamine Phosphoribosylpyrophosphate, subunit 1, domain 1"/>
    <property type="match status" value="1"/>
</dbReference>
<feature type="domain" description="Glutamine amidotransferase type-2" evidence="12">
    <location>
        <begin position="2"/>
        <end position="237"/>
    </location>
</feature>
<feature type="binding site" evidence="7 10">
    <location>
        <position position="369"/>
    </location>
    <ligand>
        <name>Mg(2+)</name>
        <dbReference type="ChEBI" id="CHEBI:18420"/>
    </ligand>
</feature>
<comment type="similarity">
    <text evidence="2 7 8">In the C-terminal section; belongs to the purine/pyrimidine phosphoribosyltransferase family.</text>
</comment>
<dbReference type="NCBIfam" id="TIGR01134">
    <property type="entry name" value="purF"/>
    <property type="match status" value="1"/>
</dbReference>
<dbReference type="Pfam" id="PF13522">
    <property type="entry name" value="GATase_6"/>
    <property type="match status" value="1"/>
</dbReference>
<comment type="catalytic activity">
    <reaction evidence="7 8">
        <text>5-phospho-beta-D-ribosylamine + L-glutamate + diphosphate = 5-phospho-alpha-D-ribose 1-diphosphate + L-glutamine + H2O</text>
        <dbReference type="Rhea" id="RHEA:14905"/>
        <dbReference type="ChEBI" id="CHEBI:15377"/>
        <dbReference type="ChEBI" id="CHEBI:29985"/>
        <dbReference type="ChEBI" id="CHEBI:33019"/>
        <dbReference type="ChEBI" id="CHEBI:58017"/>
        <dbReference type="ChEBI" id="CHEBI:58359"/>
        <dbReference type="ChEBI" id="CHEBI:58681"/>
        <dbReference type="EC" id="2.4.2.14"/>
    </reaction>
</comment>
<evidence type="ECO:0000259" key="12">
    <source>
        <dbReference type="PROSITE" id="PS51278"/>
    </source>
</evidence>
<reference evidence="13 14" key="2">
    <citation type="submission" date="2018-12" db="EMBL/GenBank/DDBJ databases">
        <title>Rhizobacter gummiphilus sp. nov., a rubber-degrading bacterium isolated from the soil of a botanical garden in Japan.</title>
        <authorList>
            <person name="Shunsuke S.S."/>
        </authorList>
    </citation>
    <scope>NUCLEOTIDE SEQUENCE [LARGE SCALE GENOMIC DNA]</scope>
    <source>
        <strain evidence="13 14">S-16</strain>
    </source>
</reference>
<evidence type="ECO:0000256" key="10">
    <source>
        <dbReference type="PIRSR" id="PIRSR000485-2"/>
    </source>
</evidence>
<keyword evidence="7 10" id="KW-0479">Metal-binding</keyword>
<dbReference type="Proteomes" id="UP000267464">
    <property type="component" value="Unassembled WGS sequence"/>
</dbReference>
<evidence type="ECO:0000256" key="11">
    <source>
        <dbReference type="SAM" id="MobiDB-lite"/>
    </source>
</evidence>
<feature type="binding site" evidence="7 10">
    <location>
        <position position="368"/>
    </location>
    <ligand>
        <name>Mg(2+)</name>
        <dbReference type="ChEBI" id="CHEBI:18420"/>
    </ligand>
</feature>
<evidence type="ECO:0000256" key="2">
    <source>
        <dbReference type="ARBA" id="ARBA00010138"/>
    </source>
</evidence>
<name>A0A3N7K419_9BURK</name>
<evidence type="ECO:0000256" key="5">
    <source>
        <dbReference type="ARBA" id="ARBA00022755"/>
    </source>
</evidence>
<keyword evidence="5 7" id="KW-0658">Purine biosynthesis</keyword>
<keyword evidence="3 7" id="KW-0328">Glycosyltransferase</keyword>
<gene>
    <name evidence="7" type="primary">purF</name>
    <name evidence="13" type="ORF">DZC73_00900</name>
</gene>
<evidence type="ECO:0000256" key="4">
    <source>
        <dbReference type="ARBA" id="ARBA00022679"/>
    </source>
</evidence>
<evidence type="ECO:0000313" key="13">
    <source>
        <dbReference type="EMBL" id="RQP25665.1"/>
    </source>
</evidence>
<dbReference type="GO" id="GO:0000287">
    <property type="term" value="F:magnesium ion binding"/>
    <property type="evidence" value="ECO:0007669"/>
    <property type="project" value="UniProtKB-UniRule"/>
</dbReference>
<evidence type="ECO:0000256" key="3">
    <source>
        <dbReference type="ARBA" id="ARBA00022676"/>
    </source>
</evidence>
<dbReference type="EMBL" id="QUSW01000001">
    <property type="protein sequence ID" value="RQP25665.1"/>
    <property type="molecule type" value="Genomic_DNA"/>
</dbReference>
<keyword evidence="7 10" id="KW-0460">Magnesium</keyword>
<dbReference type="InterPro" id="IPR017932">
    <property type="entry name" value="GATase_2_dom"/>
</dbReference>
<evidence type="ECO:0000256" key="9">
    <source>
        <dbReference type="PIRSR" id="PIRSR000485-1"/>
    </source>
</evidence>
<dbReference type="GO" id="GO:0009113">
    <property type="term" value="P:purine nucleobase biosynthetic process"/>
    <property type="evidence" value="ECO:0007669"/>
    <property type="project" value="UniProtKB-UniRule"/>
</dbReference>
<dbReference type="OrthoDB" id="9801213at2"/>
<feature type="active site" description="Nucleophile" evidence="7 9">
    <location>
        <position position="2"/>
    </location>
</feature>
<dbReference type="GO" id="GO:0006189">
    <property type="term" value="P:'de novo' IMP biosynthetic process"/>
    <property type="evidence" value="ECO:0007669"/>
    <property type="project" value="UniProtKB-UniRule"/>
</dbReference>
<dbReference type="InterPro" id="IPR029055">
    <property type="entry name" value="Ntn_hydrolases_N"/>
</dbReference>
<dbReference type="CDD" id="cd06223">
    <property type="entry name" value="PRTases_typeI"/>
    <property type="match status" value="1"/>
</dbReference>
<comment type="caution">
    <text evidence="13">The sequence shown here is derived from an EMBL/GenBank/DDBJ whole genome shotgun (WGS) entry which is preliminary data.</text>
</comment>
<organism evidence="13 14">
    <name type="scientific">Piscinibacter terrae</name>
    <dbReference type="NCBI Taxonomy" id="2496871"/>
    <lineage>
        <taxon>Bacteria</taxon>
        <taxon>Pseudomonadati</taxon>
        <taxon>Pseudomonadota</taxon>
        <taxon>Betaproteobacteria</taxon>
        <taxon>Burkholderiales</taxon>
        <taxon>Sphaerotilaceae</taxon>
        <taxon>Piscinibacter</taxon>
    </lineage>
</organism>
<protein>
    <recommendedName>
        <fullName evidence="7">Amidophosphoribosyltransferase</fullName>
        <shortName evidence="7">ATase</shortName>
        <ecNumber evidence="7">2.4.2.14</ecNumber>
    </recommendedName>
    <alternativeName>
        <fullName evidence="7">Glutamine phosphoribosylpyrophosphate amidotransferase</fullName>
        <shortName evidence="7">GPATase</shortName>
    </alternativeName>
</protein>
<dbReference type="AlphaFoldDB" id="A0A3N7K419"/>
<dbReference type="Gene3D" id="3.40.50.2020">
    <property type="match status" value="1"/>
</dbReference>
<feature type="region of interest" description="Disordered" evidence="11">
    <location>
        <begin position="482"/>
        <end position="509"/>
    </location>
</feature>
<evidence type="ECO:0000256" key="8">
    <source>
        <dbReference type="PIRNR" id="PIRNR000485"/>
    </source>
</evidence>
<evidence type="ECO:0000256" key="6">
    <source>
        <dbReference type="ARBA" id="ARBA00022962"/>
    </source>
</evidence>
<feature type="binding site" evidence="7 10">
    <location>
        <position position="306"/>
    </location>
    <ligand>
        <name>Mg(2+)</name>
        <dbReference type="ChEBI" id="CHEBI:18420"/>
    </ligand>
</feature>
<comment type="cofactor">
    <cofactor evidence="7 10">
        <name>Mg(2+)</name>
        <dbReference type="ChEBI" id="CHEBI:18420"/>
    </cofactor>
    <text evidence="7 10">Binds 1 Mg(2+) ion per subunit.</text>
</comment>
<evidence type="ECO:0000256" key="7">
    <source>
        <dbReference type="HAMAP-Rule" id="MF_01931"/>
    </source>
</evidence>
<keyword evidence="6 7" id="KW-0315">Glutamine amidotransferase</keyword>
<dbReference type="Pfam" id="PF00156">
    <property type="entry name" value="Pribosyltran"/>
    <property type="match status" value="1"/>
</dbReference>
<dbReference type="PANTHER" id="PTHR11907">
    <property type="entry name" value="AMIDOPHOSPHORIBOSYLTRANSFERASE"/>
    <property type="match status" value="1"/>
</dbReference>
<evidence type="ECO:0000256" key="1">
    <source>
        <dbReference type="ARBA" id="ARBA00005209"/>
    </source>
</evidence>
<dbReference type="RefSeq" id="WP_124538319.1">
    <property type="nucleotide sequence ID" value="NZ_QUSW01000001.1"/>
</dbReference>